<evidence type="ECO:0000313" key="5">
    <source>
        <dbReference type="EMBL" id="AUW95757.1"/>
    </source>
</evidence>
<evidence type="ECO:0000259" key="4">
    <source>
        <dbReference type="PROSITE" id="PS50995"/>
    </source>
</evidence>
<dbReference type="GeneID" id="98392437"/>
<dbReference type="InterPro" id="IPR047894">
    <property type="entry name" value="AdcR-like"/>
</dbReference>
<keyword evidence="6" id="KW-1185">Reference proteome</keyword>
<gene>
    <name evidence="5" type="ORF">C0J00_00745</name>
</gene>
<dbReference type="OrthoDB" id="2319602at2"/>
<dbReference type="InterPro" id="IPR036390">
    <property type="entry name" value="WH_DNA-bd_sf"/>
</dbReference>
<evidence type="ECO:0000256" key="3">
    <source>
        <dbReference type="ARBA" id="ARBA00023163"/>
    </source>
</evidence>
<dbReference type="SMART" id="SM00347">
    <property type="entry name" value="HTH_MARR"/>
    <property type="match status" value="1"/>
</dbReference>
<organism evidence="5 6">
    <name type="scientific">Streptococcus pluranimalium</name>
    <dbReference type="NCBI Taxonomy" id="82348"/>
    <lineage>
        <taxon>Bacteria</taxon>
        <taxon>Bacillati</taxon>
        <taxon>Bacillota</taxon>
        <taxon>Bacilli</taxon>
        <taxon>Lactobacillales</taxon>
        <taxon>Streptococcaceae</taxon>
        <taxon>Streptococcus</taxon>
    </lineage>
</organism>
<dbReference type="RefSeq" id="WP_104967099.1">
    <property type="nucleotide sequence ID" value="NZ_CP025536.1"/>
</dbReference>
<keyword evidence="3" id="KW-0804">Transcription</keyword>
<name>A0A2L0D1R7_9STRE</name>
<dbReference type="Pfam" id="PF01047">
    <property type="entry name" value="MarR"/>
    <property type="match status" value="1"/>
</dbReference>
<dbReference type="InterPro" id="IPR036388">
    <property type="entry name" value="WH-like_DNA-bd_sf"/>
</dbReference>
<dbReference type="InterPro" id="IPR052067">
    <property type="entry name" value="Metal_resp_HTH_trans_reg"/>
</dbReference>
<dbReference type="GO" id="GO:0003700">
    <property type="term" value="F:DNA-binding transcription factor activity"/>
    <property type="evidence" value="ECO:0007669"/>
    <property type="project" value="InterPro"/>
</dbReference>
<dbReference type="KEGG" id="splr:C0J00_00745"/>
<dbReference type="Gene3D" id="6.10.250.2360">
    <property type="match status" value="1"/>
</dbReference>
<proteinExistence type="predicted"/>
<dbReference type="PROSITE" id="PS01117">
    <property type="entry name" value="HTH_MARR_1"/>
    <property type="match status" value="1"/>
</dbReference>
<dbReference type="Proteomes" id="UP000238956">
    <property type="component" value="Chromosome"/>
</dbReference>
<protein>
    <submittedName>
        <fullName evidence="5">Transcriptional regulator</fullName>
    </submittedName>
</protein>
<dbReference type="InterPro" id="IPR011991">
    <property type="entry name" value="ArsR-like_HTH"/>
</dbReference>
<dbReference type="PANTHER" id="PTHR35790:SF4">
    <property type="entry name" value="HTH-TYPE TRANSCRIPTIONAL REGULATOR PCHR"/>
    <property type="match status" value="1"/>
</dbReference>
<reference evidence="5 6" key="2">
    <citation type="submission" date="2018-02" db="EMBL/GenBank/DDBJ databases">
        <title>Whole genome sequencing analysis of Streptococcus pluranimalium isolated from cattle infected mastitis in China.</title>
        <authorList>
            <person name="Zhang J.-R."/>
            <person name="Hu G.-Z."/>
        </authorList>
    </citation>
    <scope>NUCLEOTIDE SEQUENCE [LARGE SCALE GENOMIC DNA]</scope>
    <source>
        <strain evidence="5 6">TH11417</strain>
    </source>
</reference>
<feature type="domain" description="HTH marR-type" evidence="4">
    <location>
        <begin position="1"/>
        <end position="142"/>
    </location>
</feature>
<dbReference type="Gene3D" id="1.10.10.10">
    <property type="entry name" value="Winged helix-like DNA-binding domain superfamily/Winged helix DNA-binding domain"/>
    <property type="match status" value="1"/>
</dbReference>
<sequence>MLLSERIDVFFNSLIAKTEHQNELLIGKCQSDISLTSTQEHILMLLKDGKWTNTDLAKALSISQAAVSKAVKQLIQKDLVVSVKDGKDGRVSYLMVTDNGLPIAIEHAEHHQSTLQVYETILTAFSEDDQEVIARFVDELSRKVL</sequence>
<dbReference type="PANTHER" id="PTHR35790">
    <property type="entry name" value="HTH-TYPE TRANSCRIPTIONAL REGULATOR PCHR"/>
    <property type="match status" value="1"/>
</dbReference>
<evidence type="ECO:0000256" key="1">
    <source>
        <dbReference type="ARBA" id="ARBA00023015"/>
    </source>
</evidence>
<dbReference type="PROSITE" id="PS50995">
    <property type="entry name" value="HTH_MARR_2"/>
    <property type="match status" value="1"/>
</dbReference>
<dbReference type="EMBL" id="CP025536">
    <property type="protein sequence ID" value="AUW95757.1"/>
    <property type="molecule type" value="Genomic_DNA"/>
</dbReference>
<dbReference type="GO" id="GO:0003677">
    <property type="term" value="F:DNA binding"/>
    <property type="evidence" value="ECO:0007669"/>
    <property type="project" value="UniProtKB-KW"/>
</dbReference>
<dbReference type="SUPFAM" id="SSF46785">
    <property type="entry name" value="Winged helix' DNA-binding domain"/>
    <property type="match status" value="1"/>
</dbReference>
<evidence type="ECO:0000313" key="6">
    <source>
        <dbReference type="Proteomes" id="UP000238956"/>
    </source>
</evidence>
<dbReference type="InterPro" id="IPR023187">
    <property type="entry name" value="Tscrpt_reg_MarR-type_CS"/>
</dbReference>
<keyword evidence="1" id="KW-0805">Transcription regulation</keyword>
<evidence type="ECO:0000256" key="2">
    <source>
        <dbReference type="ARBA" id="ARBA00023125"/>
    </source>
</evidence>
<dbReference type="GO" id="GO:0008270">
    <property type="term" value="F:zinc ion binding"/>
    <property type="evidence" value="ECO:0007669"/>
    <property type="project" value="InterPro"/>
</dbReference>
<dbReference type="Gene3D" id="6.10.140.1680">
    <property type="match status" value="1"/>
</dbReference>
<dbReference type="InterPro" id="IPR000835">
    <property type="entry name" value="HTH_MarR-typ"/>
</dbReference>
<dbReference type="AlphaFoldDB" id="A0A2L0D1R7"/>
<dbReference type="NCBIfam" id="NF038251">
    <property type="entry name" value="AdcR_fam_Zn_TF"/>
    <property type="match status" value="1"/>
</dbReference>
<accession>A0A2L0D1R7</accession>
<dbReference type="CDD" id="cd00090">
    <property type="entry name" value="HTH_ARSR"/>
    <property type="match status" value="1"/>
</dbReference>
<reference evidence="5 6" key="1">
    <citation type="submission" date="2017-12" db="EMBL/GenBank/DDBJ databases">
        <authorList>
            <person name="Hurst M.R.H."/>
        </authorList>
    </citation>
    <scope>NUCLEOTIDE SEQUENCE [LARGE SCALE GENOMIC DNA]</scope>
    <source>
        <strain evidence="5 6">TH11417</strain>
    </source>
</reference>
<keyword evidence="2" id="KW-0238">DNA-binding</keyword>